<accession>A0ABT3IRU2</accession>
<sequence>MKRWLIWLCSCCWPVITQAQLVSPEEARQDMTQLIQTLKTSHPALYRFTPKAVLDRKFDSLLQRCNKPMPKQAFLLMVTAAVTAVRDGHTLLLAGGETTAATRYVPFEIRLVGGKAYVFNNYSNDPALKPGSEILAINKAPMPGLVNRMLATFSADGYNQTIKSYLLGHWFRERYQEMFAAEDSITLQLRGYQQTSITTLRIPLMTLQQMSSAYQLHQDYIYRDDLPVGQPYISVYNLDHDARVLSIRGFTDDSTLFNHQLDEIFTRIQLDNVKELIIDLRRSDGGAPDYAADLFCRLGDTAFPRLYEREMAAAVYRDSLPYRSLLRIAPNGNCLIQDTLPRFRHHYGHAYLKLKERPFTGKVHVLISGGTNAAGVQFAALVKHRKRGILYGEEAGSYLQSCVGEEGKILVLKHSGISIHTPLYRLWFNNGKGYNRNREEILHPDYAVALVLKELMEGTDTQLSFVKKKILADRAKAAAAGPPEN</sequence>
<dbReference type="Proteomes" id="UP001207742">
    <property type="component" value="Unassembled WGS sequence"/>
</dbReference>
<dbReference type="RefSeq" id="WP_264733491.1">
    <property type="nucleotide sequence ID" value="NZ_JAPDNR010000001.1"/>
</dbReference>
<evidence type="ECO:0000313" key="3">
    <source>
        <dbReference type="EMBL" id="MCW3486676.1"/>
    </source>
</evidence>
<comment type="caution">
    <text evidence="3">The sequence shown here is derived from an EMBL/GenBank/DDBJ whole genome shotgun (WGS) entry which is preliminary data.</text>
</comment>
<protein>
    <submittedName>
        <fullName evidence="3">S41 family peptidase</fullName>
    </submittedName>
</protein>
<evidence type="ECO:0000256" key="1">
    <source>
        <dbReference type="SAM" id="SignalP"/>
    </source>
</evidence>
<reference evidence="3 4" key="1">
    <citation type="submission" date="2022-10" db="EMBL/GenBank/DDBJ databases">
        <title>Chitinophaga nivalis PC15 sp. nov., isolated from Pyeongchang county, South Korea.</title>
        <authorList>
            <person name="Trinh H.N."/>
        </authorList>
    </citation>
    <scope>NUCLEOTIDE SEQUENCE [LARGE SCALE GENOMIC DNA]</scope>
    <source>
        <strain evidence="3 4">PC14</strain>
    </source>
</reference>
<dbReference type="EMBL" id="JAPDNS010000002">
    <property type="protein sequence ID" value="MCW3486676.1"/>
    <property type="molecule type" value="Genomic_DNA"/>
</dbReference>
<feature type="domain" description="Tail specific protease" evidence="2">
    <location>
        <begin position="256"/>
        <end position="396"/>
    </location>
</feature>
<evidence type="ECO:0000259" key="2">
    <source>
        <dbReference type="Pfam" id="PF03572"/>
    </source>
</evidence>
<dbReference type="Gene3D" id="3.90.226.10">
    <property type="entry name" value="2-enoyl-CoA Hydratase, Chain A, domain 1"/>
    <property type="match status" value="1"/>
</dbReference>
<feature type="chain" id="PRO_5046901109" evidence="1">
    <location>
        <begin position="20"/>
        <end position="485"/>
    </location>
</feature>
<gene>
    <name evidence="3" type="ORF">OL497_22430</name>
</gene>
<dbReference type="InterPro" id="IPR005151">
    <property type="entry name" value="Tail-specific_protease"/>
</dbReference>
<proteinExistence type="predicted"/>
<keyword evidence="1" id="KW-0732">Signal</keyword>
<name>A0ABT3IRU2_9BACT</name>
<dbReference type="Pfam" id="PF03572">
    <property type="entry name" value="Peptidase_S41"/>
    <property type="match status" value="1"/>
</dbReference>
<evidence type="ECO:0000313" key="4">
    <source>
        <dbReference type="Proteomes" id="UP001207742"/>
    </source>
</evidence>
<organism evidence="3 4">
    <name type="scientific">Chitinophaga nivalis</name>
    <dbReference type="NCBI Taxonomy" id="2991709"/>
    <lineage>
        <taxon>Bacteria</taxon>
        <taxon>Pseudomonadati</taxon>
        <taxon>Bacteroidota</taxon>
        <taxon>Chitinophagia</taxon>
        <taxon>Chitinophagales</taxon>
        <taxon>Chitinophagaceae</taxon>
        <taxon>Chitinophaga</taxon>
    </lineage>
</organism>
<dbReference type="InterPro" id="IPR029045">
    <property type="entry name" value="ClpP/crotonase-like_dom_sf"/>
</dbReference>
<feature type="signal peptide" evidence="1">
    <location>
        <begin position="1"/>
        <end position="19"/>
    </location>
</feature>
<keyword evidence="4" id="KW-1185">Reference proteome</keyword>
<dbReference type="SUPFAM" id="SSF52096">
    <property type="entry name" value="ClpP/crotonase"/>
    <property type="match status" value="1"/>
</dbReference>